<evidence type="ECO:0000313" key="9">
    <source>
        <dbReference type="Proteomes" id="UP000436284"/>
    </source>
</evidence>
<evidence type="ECO:0000256" key="6">
    <source>
        <dbReference type="HAMAP-Rule" id="MF_00073"/>
    </source>
</evidence>
<evidence type="ECO:0000256" key="5">
    <source>
        <dbReference type="ARBA" id="ARBA00023163"/>
    </source>
</evidence>
<dbReference type="Proteomes" id="UP000436284">
    <property type="component" value="Unassembled WGS sequence"/>
</dbReference>
<protein>
    <recommendedName>
        <fullName evidence="6">Transcription antitermination protein NusB</fullName>
    </recommendedName>
    <alternativeName>
        <fullName evidence="6">Antitermination factor NusB</fullName>
    </alternativeName>
</protein>
<evidence type="ECO:0000259" key="7">
    <source>
        <dbReference type="Pfam" id="PF01029"/>
    </source>
</evidence>
<dbReference type="InterPro" id="IPR011605">
    <property type="entry name" value="NusB_fam"/>
</dbReference>
<dbReference type="GO" id="GO:0003723">
    <property type="term" value="F:RNA binding"/>
    <property type="evidence" value="ECO:0007669"/>
    <property type="project" value="UniProtKB-UniRule"/>
</dbReference>
<evidence type="ECO:0000256" key="4">
    <source>
        <dbReference type="ARBA" id="ARBA00023015"/>
    </source>
</evidence>
<evidence type="ECO:0000256" key="2">
    <source>
        <dbReference type="ARBA" id="ARBA00022814"/>
    </source>
</evidence>
<dbReference type="RefSeq" id="WP_160652339.1">
    <property type="nucleotide sequence ID" value="NZ_JBHRWU010000001.1"/>
</dbReference>
<dbReference type="EMBL" id="WUUK01000001">
    <property type="protein sequence ID" value="MXQ50220.1"/>
    <property type="molecule type" value="Genomic_DNA"/>
</dbReference>
<dbReference type="Gene3D" id="1.10.940.10">
    <property type="entry name" value="NusB-like"/>
    <property type="match status" value="1"/>
</dbReference>
<dbReference type="GO" id="GO:0031564">
    <property type="term" value="P:transcription antitermination"/>
    <property type="evidence" value="ECO:0007669"/>
    <property type="project" value="UniProtKB-KW"/>
</dbReference>
<dbReference type="NCBIfam" id="TIGR01951">
    <property type="entry name" value="nusB"/>
    <property type="match status" value="1"/>
</dbReference>
<proteinExistence type="inferred from homology"/>
<dbReference type="HAMAP" id="MF_00073">
    <property type="entry name" value="NusB"/>
    <property type="match status" value="1"/>
</dbReference>
<reference evidence="8 9" key="1">
    <citation type="submission" date="2019-12" db="EMBL/GenBank/DDBJ databases">
        <title>Salinicoccus cyprini sp. nov., isolated from gastro-intestinal tract of mirror carp, Cyprinus carpio var. specularis, collected from Gobind Sagar Reservoir, Himachal Pradesh, India.</title>
        <authorList>
            <person name="Talwar C."/>
            <person name="Singh A.K."/>
            <person name="Lal R."/>
            <person name="Negi R.K."/>
        </authorList>
    </citation>
    <scope>NUCLEOTIDE SEQUENCE [LARGE SCALE GENOMIC DNA]</scope>
    <source>
        <strain evidence="8 9">J-82</strain>
    </source>
</reference>
<dbReference type="GO" id="GO:0006353">
    <property type="term" value="P:DNA-templated transcription termination"/>
    <property type="evidence" value="ECO:0007669"/>
    <property type="project" value="UniProtKB-UniRule"/>
</dbReference>
<dbReference type="InterPro" id="IPR035926">
    <property type="entry name" value="NusB-like_sf"/>
</dbReference>
<dbReference type="Pfam" id="PF01029">
    <property type="entry name" value="NusB"/>
    <property type="match status" value="1"/>
</dbReference>
<comment type="function">
    <text evidence="6">Involved in transcription antitermination. Required for transcription of ribosomal RNA (rRNA) genes. Binds specifically to the boxA antiterminator sequence of the ribosomal RNA (rrn) operons.</text>
</comment>
<evidence type="ECO:0000313" key="8">
    <source>
        <dbReference type="EMBL" id="MXQ50220.1"/>
    </source>
</evidence>
<dbReference type="GO" id="GO:0005829">
    <property type="term" value="C:cytosol"/>
    <property type="evidence" value="ECO:0007669"/>
    <property type="project" value="TreeGrafter"/>
</dbReference>
<keyword evidence="2 6" id="KW-0889">Transcription antitermination</keyword>
<feature type="domain" description="NusB/RsmB/TIM44" evidence="7">
    <location>
        <begin position="6"/>
        <end position="122"/>
    </location>
</feature>
<keyword evidence="3 6" id="KW-0694">RNA-binding</keyword>
<comment type="caution">
    <text evidence="8">The sequence shown here is derived from an EMBL/GenBank/DDBJ whole genome shotgun (WGS) entry which is preliminary data.</text>
</comment>
<keyword evidence="5 6" id="KW-0804">Transcription</keyword>
<dbReference type="InterPro" id="IPR006027">
    <property type="entry name" value="NusB_RsmB_TIM44"/>
</dbReference>
<comment type="similarity">
    <text evidence="1 6">Belongs to the NusB family.</text>
</comment>
<dbReference type="SUPFAM" id="SSF48013">
    <property type="entry name" value="NusB-like"/>
    <property type="match status" value="1"/>
</dbReference>
<keyword evidence="9" id="KW-1185">Reference proteome</keyword>
<evidence type="ECO:0000256" key="1">
    <source>
        <dbReference type="ARBA" id="ARBA00005952"/>
    </source>
</evidence>
<name>A0A6N8TWY6_9STAP</name>
<organism evidence="8 9">
    <name type="scientific">Salinicoccus hispanicus</name>
    <dbReference type="NCBI Taxonomy" id="157225"/>
    <lineage>
        <taxon>Bacteria</taxon>
        <taxon>Bacillati</taxon>
        <taxon>Bacillota</taxon>
        <taxon>Bacilli</taxon>
        <taxon>Bacillales</taxon>
        <taxon>Staphylococcaceae</taxon>
        <taxon>Salinicoccus</taxon>
    </lineage>
</organism>
<dbReference type="PANTHER" id="PTHR11078">
    <property type="entry name" value="N UTILIZATION SUBSTANCE PROTEIN B-RELATED"/>
    <property type="match status" value="1"/>
</dbReference>
<keyword evidence="4 6" id="KW-0805">Transcription regulation</keyword>
<dbReference type="OrthoDB" id="9811381at2"/>
<dbReference type="PANTHER" id="PTHR11078:SF3">
    <property type="entry name" value="ANTITERMINATION NUSB DOMAIN-CONTAINING PROTEIN"/>
    <property type="match status" value="1"/>
</dbReference>
<gene>
    <name evidence="6 8" type="primary">nusB</name>
    <name evidence="8" type="ORF">GQ671_02740</name>
</gene>
<sequence>MNRHEQRKKIFQIIFQQDHGLVTLEETAFYDLYREYDYISLIVDYYSGNSESVDGDIRNHLTNYTLERIPKVERNILRTAISELLHGDSPKRVVINEAILLAKLYGEKDSFRFVNGVLKNFITETNEQQDGEQ</sequence>
<evidence type="ECO:0000256" key="3">
    <source>
        <dbReference type="ARBA" id="ARBA00022884"/>
    </source>
</evidence>
<accession>A0A6N8TWY6</accession>
<dbReference type="AlphaFoldDB" id="A0A6N8TWY6"/>